<feature type="transmembrane region" description="Helical" evidence="8">
    <location>
        <begin position="144"/>
        <end position="170"/>
    </location>
</feature>
<feature type="transmembrane region" description="Helical" evidence="8">
    <location>
        <begin position="234"/>
        <end position="261"/>
    </location>
</feature>
<dbReference type="PANTHER" id="PTHR21716">
    <property type="entry name" value="TRANSMEMBRANE PROTEIN"/>
    <property type="match status" value="1"/>
</dbReference>
<dbReference type="AlphaFoldDB" id="U5DN97"/>
<keyword evidence="7 8" id="KW-0472">Membrane</keyword>
<comment type="similarity">
    <text evidence="2">Belongs to the autoinducer-2 exporter (AI-2E) (TC 2.A.86) family.</text>
</comment>
<dbReference type="RefSeq" id="WP_022603660.1">
    <property type="nucleotide sequence ID" value="NZ_ASSJ01000001.1"/>
</dbReference>
<keyword evidence="4" id="KW-1003">Cell membrane</keyword>
<dbReference type="InterPro" id="IPR002549">
    <property type="entry name" value="AI-2E-like"/>
</dbReference>
<feature type="transmembrane region" description="Helical" evidence="8">
    <location>
        <begin position="28"/>
        <end position="46"/>
    </location>
</feature>
<evidence type="ECO:0000256" key="1">
    <source>
        <dbReference type="ARBA" id="ARBA00004651"/>
    </source>
</evidence>
<dbReference type="InParanoid" id="U5DN97"/>
<organism evidence="9 10">
    <name type="scientific">Rubidibacter lacunae KORDI 51-2</name>
    <dbReference type="NCBI Taxonomy" id="582515"/>
    <lineage>
        <taxon>Bacteria</taxon>
        <taxon>Bacillati</taxon>
        <taxon>Cyanobacteriota</taxon>
        <taxon>Cyanophyceae</taxon>
        <taxon>Oscillatoriophycideae</taxon>
        <taxon>Chroococcales</taxon>
        <taxon>Aphanothecaceae</taxon>
        <taxon>Rubidibacter</taxon>
    </lineage>
</organism>
<evidence type="ECO:0000256" key="7">
    <source>
        <dbReference type="ARBA" id="ARBA00023136"/>
    </source>
</evidence>
<gene>
    <name evidence="9" type="ORF">KR51_00000150</name>
</gene>
<evidence type="ECO:0000256" key="2">
    <source>
        <dbReference type="ARBA" id="ARBA00009773"/>
    </source>
</evidence>
<dbReference type="eggNOG" id="COG0628">
    <property type="taxonomic scope" value="Bacteria"/>
</dbReference>
<name>U5DN97_9CHRO</name>
<keyword evidence="3" id="KW-0813">Transport</keyword>
<dbReference type="GO" id="GO:0005886">
    <property type="term" value="C:plasma membrane"/>
    <property type="evidence" value="ECO:0007669"/>
    <property type="project" value="UniProtKB-SubCell"/>
</dbReference>
<dbReference type="PANTHER" id="PTHR21716:SF67">
    <property type="entry name" value="TRANSPORT PROTEIN YDIK-RELATED"/>
    <property type="match status" value="1"/>
</dbReference>
<sequence>MVDPIIRYAALALFSTWCFILLRPFIALAIWASIIAVVLYPLFLWLSDRFGGRRKLAAMSITLMGVAIVLGPVSFMAGGAVDSIQSFASNLESGNLQIPPPSPSIATWPVIGEPAAEIWQDASVNLKSVIEEYSPQLQKLAGSLLALAGTTSLGILQFLLATIISGLLMLNADAIARGIRRFVLRLNPIQGDGFLALAVATIRNVTRGVVGIAVFQTLLIGISLVLAGIPLAGILIPICLVLSVVQVGPGIVVLGTIAYAWTTIGGIKAGIFTVWMVAAGLSDNFLKPILLSRGLPVPMLVVFIGVFGGTLAHGIIGLFVGPVVLSMGYELLRTWVDTEVSLEDYATQPEAGFANQSE</sequence>
<keyword evidence="10" id="KW-1185">Reference proteome</keyword>
<feature type="transmembrane region" description="Helical" evidence="8">
    <location>
        <begin position="58"/>
        <end position="81"/>
    </location>
</feature>
<accession>U5DN97</accession>
<keyword evidence="5 8" id="KW-0812">Transmembrane</keyword>
<dbReference type="PATRIC" id="fig|582515.4.peg.18"/>
<proteinExistence type="inferred from homology"/>
<dbReference type="STRING" id="582515.KR51_00000150"/>
<evidence type="ECO:0000256" key="3">
    <source>
        <dbReference type="ARBA" id="ARBA00022448"/>
    </source>
</evidence>
<evidence type="ECO:0000256" key="6">
    <source>
        <dbReference type="ARBA" id="ARBA00022989"/>
    </source>
</evidence>
<evidence type="ECO:0000256" key="4">
    <source>
        <dbReference type="ARBA" id="ARBA00022475"/>
    </source>
</evidence>
<dbReference type="EMBL" id="ASSJ01000001">
    <property type="protein sequence ID" value="ERN43126.1"/>
    <property type="molecule type" value="Genomic_DNA"/>
</dbReference>
<protein>
    <submittedName>
        <fullName evidence="9">Putative permease</fullName>
    </submittedName>
</protein>
<evidence type="ECO:0000256" key="5">
    <source>
        <dbReference type="ARBA" id="ARBA00022692"/>
    </source>
</evidence>
<evidence type="ECO:0000313" key="10">
    <source>
        <dbReference type="Proteomes" id="UP000016960"/>
    </source>
</evidence>
<feature type="transmembrane region" description="Helical" evidence="8">
    <location>
        <begin position="208"/>
        <end position="227"/>
    </location>
</feature>
<feature type="transmembrane region" description="Helical" evidence="8">
    <location>
        <begin position="298"/>
        <end position="325"/>
    </location>
</feature>
<evidence type="ECO:0000313" key="9">
    <source>
        <dbReference type="EMBL" id="ERN43126.1"/>
    </source>
</evidence>
<dbReference type="Proteomes" id="UP000016960">
    <property type="component" value="Unassembled WGS sequence"/>
</dbReference>
<feature type="transmembrane region" description="Helical" evidence="8">
    <location>
        <begin position="267"/>
        <end position="286"/>
    </location>
</feature>
<reference evidence="9 10" key="1">
    <citation type="submission" date="2013-05" db="EMBL/GenBank/DDBJ databases">
        <title>Draft genome sequence of Rubidibacter lacunae KORDI 51-2.</title>
        <authorList>
            <person name="Choi D.H."/>
            <person name="Noh J.H."/>
            <person name="Kwon K.-K."/>
            <person name="Lee J.-H."/>
            <person name="Ryu J.-Y."/>
        </authorList>
    </citation>
    <scope>NUCLEOTIDE SEQUENCE [LARGE SCALE GENOMIC DNA]</scope>
    <source>
        <strain evidence="9 10">KORDI 51-2</strain>
    </source>
</reference>
<comment type="subcellular location">
    <subcellularLocation>
        <location evidence="1">Cell membrane</location>
        <topology evidence="1">Multi-pass membrane protein</topology>
    </subcellularLocation>
</comment>
<keyword evidence="6 8" id="KW-1133">Transmembrane helix</keyword>
<comment type="caution">
    <text evidence="9">The sequence shown here is derived from an EMBL/GenBank/DDBJ whole genome shotgun (WGS) entry which is preliminary data.</text>
</comment>
<dbReference type="Pfam" id="PF01594">
    <property type="entry name" value="AI-2E_transport"/>
    <property type="match status" value="1"/>
</dbReference>
<evidence type="ECO:0000256" key="8">
    <source>
        <dbReference type="SAM" id="Phobius"/>
    </source>
</evidence>